<feature type="compositionally biased region" description="Basic residues" evidence="1">
    <location>
        <begin position="87"/>
        <end position="97"/>
    </location>
</feature>
<evidence type="ECO:0000313" key="3">
    <source>
        <dbReference type="Proteomes" id="UP001234989"/>
    </source>
</evidence>
<proteinExistence type="predicted"/>
<protein>
    <submittedName>
        <fullName evidence="2">Uncharacterized protein</fullName>
    </submittedName>
</protein>
<dbReference type="Proteomes" id="UP001234989">
    <property type="component" value="Chromosome 5"/>
</dbReference>
<sequence length="97" mass="10880">MVPNQTDAIQVISPIRVLHDIVSHNLEEGKLLVLEDIQAKGVSKVEHSNEEMNYLPQEADLSPKLLKSSRKGKQQASGVENQCIRVQPKRNKSNIKL</sequence>
<organism evidence="2 3">
    <name type="scientific">Solanum verrucosum</name>
    <dbReference type="NCBI Taxonomy" id="315347"/>
    <lineage>
        <taxon>Eukaryota</taxon>
        <taxon>Viridiplantae</taxon>
        <taxon>Streptophyta</taxon>
        <taxon>Embryophyta</taxon>
        <taxon>Tracheophyta</taxon>
        <taxon>Spermatophyta</taxon>
        <taxon>Magnoliopsida</taxon>
        <taxon>eudicotyledons</taxon>
        <taxon>Gunneridae</taxon>
        <taxon>Pentapetalae</taxon>
        <taxon>asterids</taxon>
        <taxon>lamiids</taxon>
        <taxon>Solanales</taxon>
        <taxon>Solanaceae</taxon>
        <taxon>Solanoideae</taxon>
        <taxon>Solaneae</taxon>
        <taxon>Solanum</taxon>
    </lineage>
</organism>
<dbReference type="EMBL" id="CP133616">
    <property type="protein sequence ID" value="WMV29182.1"/>
    <property type="molecule type" value="Genomic_DNA"/>
</dbReference>
<reference evidence="2" key="1">
    <citation type="submission" date="2023-08" db="EMBL/GenBank/DDBJ databases">
        <title>A de novo genome assembly of Solanum verrucosum Schlechtendal, a Mexican diploid species geographically isolated from the other diploid A-genome species in potato relatives.</title>
        <authorList>
            <person name="Hosaka K."/>
        </authorList>
    </citation>
    <scope>NUCLEOTIDE SEQUENCE</scope>
    <source>
        <tissue evidence="2">Young leaves</tissue>
    </source>
</reference>
<accession>A0AAF0TQM3</accession>
<feature type="region of interest" description="Disordered" evidence="1">
    <location>
        <begin position="47"/>
        <end position="97"/>
    </location>
</feature>
<name>A0AAF0TQM3_SOLVR</name>
<evidence type="ECO:0000256" key="1">
    <source>
        <dbReference type="SAM" id="MobiDB-lite"/>
    </source>
</evidence>
<keyword evidence="3" id="KW-1185">Reference proteome</keyword>
<dbReference type="AlphaFoldDB" id="A0AAF0TQM3"/>
<evidence type="ECO:0000313" key="2">
    <source>
        <dbReference type="EMBL" id="WMV29182.1"/>
    </source>
</evidence>
<gene>
    <name evidence="2" type="ORF">MTR67_022567</name>
</gene>